<dbReference type="GO" id="GO:0022857">
    <property type="term" value="F:transmembrane transporter activity"/>
    <property type="evidence" value="ECO:0007669"/>
    <property type="project" value="InterPro"/>
</dbReference>
<sequence length="410" mass="42763">MTTRTASGEPRPAKEPLPWAAVLAGFCASMIGIGLARFAYTPLIPPLIEAGWFTADRVIYLGAANLAGYLIGAIIARALGHRFGNVAVLKVMMLLTALSFLACAFPLSEAWFFGWRLISGVTGGTIMVLVAAALLPHVPPARRGLAGGAIFLGIGLGIATSGTVVPLLLHWGLRATWLGLAALSFALIALSWAGWPRNSPAPGLPSPATAEPRPALALKVLYGQYGLMAVGLVPTMVFLADYVARGLGQGAHVGALIWVVYGIGAILGPVVYGQMGDKLGSARALRLLLGVQALALGTLLFDQHLAAVAIATLVIGTFPPGIVPLVLHKMHHLLPGDHAAQASAWSRATIIFASFQALAGYGYSYLFASSGGSYRLLFGYGALALVLAILADGMLEYVIRRRPRAGSLST</sequence>
<accession>A0A839Z6G8</accession>
<feature type="transmembrane region" description="Helical" evidence="4">
    <location>
        <begin position="147"/>
        <end position="169"/>
    </location>
</feature>
<dbReference type="PANTHER" id="PTHR23537:SF1">
    <property type="entry name" value="SUGAR TRANSPORTER"/>
    <property type="match status" value="1"/>
</dbReference>
<feature type="domain" description="Major facilitator superfamily (MFS) profile" evidence="5">
    <location>
        <begin position="20"/>
        <end position="399"/>
    </location>
</feature>
<proteinExistence type="predicted"/>
<dbReference type="SUPFAM" id="SSF103473">
    <property type="entry name" value="MFS general substrate transporter"/>
    <property type="match status" value="1"/>
</dbReference>
<name>A0A839Z6G8_9HYPH</name>
<dbReference type="InterPro" id="IPR020846">
    <property type="entry name" value="MFS_dom"/>
</dbReference>
<keyword evidence="2 4" id="KW-1133">Transmembrane helix</keyword>
<dbReference type="Proteomes" id="UP000533469">
    <property type="component" value="Unassembled WGS sequence"/>
</dbReference>
<feature type="transmembrane region" description="Helical" evidence="4">
    <location>
        <begin position="113"/>
        <end position="135"/>
    </location>
</feature>
<dbReference type="Pfam" id="PF06779">
    <property type="entry name" value="MFS_4"/>
    <property type="match status" value="1"/>
</dbReference>
<feature type="transmembrane region" description="Helical" evidence="4">
    <location>
        <begin position="307"/>
        <end position="327"/>
    </location>
</feature>
<reference evidence="6 7" key="1">
    <citation type="submission" date="2020-08" db="EMBL/GenBank/DDBJ databases">
        <title>Genomic Encyclopedia of Type Strains, Phase IV (KMG-IV): sequencing the most valuable type-strain genomes for metagenomic binning, comparative biology and taxonomic classification.</title>
        <authorList>
            <person name="Goeker M."/>
        </authorList>
    </citation>
    <scope>NUCLEOTIDE SEQUENCE [LARGE SCALE GENOMIC DNA]</scope>
    <source>
        <strain evidence="6 7">DSM 5895</strain>
    </source>
</reference>
<feature type="transmembrane region" description="Helical" evidence="4">
    <location>
        <begin position="284"/>
        <end position="301"/>
    </location>
</feature>
<dbReference type="InterPro" id="IPR036259">
    <property type="entry name" value="MFS_trans_sf"/>
</dbReference>
<organism evidence="6 7">
    <name type="scientific">Ancylobacter tetraedralis</name>
    <dbReference type="NCBI Taxonomy" id="217068"/>
    <lineage>
        <taxon>Bacteria</taxon>
        <taxon>Pseudomonadati</taxon>
        <taxon>Pseudomonadota</taxon>
        <taxon>Alphaproteobacteria</taxon>
        <taxon>Hyphomicrobiales</taxon>
        <taxon>Xanthobacteraceae</taxon>
        <taxon>Ancylobacter</taxon>
    </lineage>
</organism>
<feature type="transmembrane region" description="Helical" evidence="4">
    <location>
        <begin position="378"/>
        <end position="399"/>
    </location>
</feature>
<dbReference type="InterPro" id="IPR010645">
    <property type="entry name" value="MFS_4"/>
</dbReference>
<keyword evidence="1 4" id="KW-0812">Transmembrane</keyword>
<dbReference type="PROSITE" id="PS50850">
    <property type="entry name" value="MFS"/>
    <property type="match status" value="1"/>
</dbReference>
<feature type="transmembrane region" description="Helical" evidence="4">
    <location>
        <begin position="20"/>
        <end position="39"/>
    </location>
</feature>
<evidence type="ECO:0000313" key="6">
    <source>
        <dbReference type="EMBL" id="MBB3770170.1"/>
    </source>
</evidence>
<evidence type="ECO:0000256" key="4">
    <source>
        <dbReference type="SAM" id="Phobius"/>
    </source>
</evidence>
<dbReference type="EMBL" id="JACICD010000001">
    <property type="protein sequence ID" value="MBB3770170.1"/>
    <property type="molecule type" value="Genomic_DNA"/>
</dbReference>
<feature type="transmembrane region" description="Helical" evidence="4">
    <location>
        <begin position="216"/>
        <end position="239"/>
    </location>
</feature>
<dbReference type="AlphaFoldDB" id="A0A839Z6G8"/>
<feature type="transmembrane region" description="Helical" evidence="4">
    <location>
        <begin position="87"/>
        <end position="107"/>
    </location>
</feature>
<evidence type="ECO:0000259" key="5">
    <source>
        <dbReference type="PROSITE" id="PS50850"/>
    </source>
</evidence>
<evidence type="ECO:0000313" key="7">
    <source>
        <dbReference type="Proteomes" id="UP000533469"/>
    </source>
</evidence>
<evidence type="ECO:0000256" key="2">
    <source>
        <dbReference type="ARBA" id="ARBA00022989"/>
    </source>
</evidence>
<feature type="transmembrane region" description="Helical" evidence="4">
    <location>
        <begin position="175"/>
        <end position="195"/>
    </location>
</feature>
<protein>
    <submittedName>
        <fullName evidence="6">Putative MFS family arabinose efflux permease</fullName>
    </submittedName>
</protein>
<feature type="transmembrane region" description="Helical" evidence="4">
    <location>
        <begin position="251"/>
        <end position="272"/>
    </location>
</feature>
<dbReference type="PANTHER" id="PTHR23537">
    <property type="match status" value="1"/>
</dbReference>
<evidence type="ECO:0000256" key="3">
    <source>
        <dbReference type="ARBA" id="ARBA00023136"/>
    </source>
</evidence>
<keyword evidence="3 4" id="KW-0472">Membrane</keyword>
<dbReference type="Gene3D" id="1.20.1250.20">
    <property type="entry name" value="MFS general substrate transporter like domains"/>
    <property type="match status" value="1"/>
</dbReference>
<keyword evidence="7" id="KW-1185">Reference proteome</keyword>
<dbReference type="RefSeq" id="WP_183188298.1">
    <property type="nucleotide sequence ID" value="NZ_JACICD010000001.1"/>
</dbReference>
<evidence type="ECO:0000256" key="1">
    <source>
        <dbReference type="ARBA" id="ARBA00022692"/>
    </source>
</evidence>
<comment type="caution">
    <text evidence="6">The sequence shown here is derived from an EMBL/GenBank/DDBJ whole genome shotgun (WGS) entry which is preliminary data.</text>
</comment>
<feature type="transmembrane region" description="Helical" evidence="4">
    <location>
        <begin position="348"/>
        <end position="366"/>
    </location>
</feature>
<gene>
    <name evidence="6" type="ORF">FHS55_000756</name>
</gene>
<dbReference type="GO" id="GO:0005886">
    <property type="term" value="C:plasma membrane"/>
    <property type="evidence" value="ECO:0007669"/>
    <property type="project" value="TreeGrafter"/>
</dbReference>
<feature type="transmembrane region" description="Helical" evidence="4">
    <location>
        <begin position="59"/>
        <end position="80"/>
    </location>
</feature>